<evidence type="ECO:0000256" key="1">
    <source>
        <dbReference type="SAM" id="MobiDB-lite"/>
    </source>
</evidence>
<feature type="region of interest" description="Disordered" evidence="1">
    <location>
        <begin position="1"/>
        <end position="24"/>
    </location>
</feature>
<evidence type="ECO:0000313" key="4">
    <source>
        <dbReference type="Proteomes" id="UP000838412"/>
    </source>
</evidence>
<accession>A0A8J9ZRG5</accession>
<organism evidence="3 4">
    <name type="scientific">Branchiostoma lanceolatum</name>
    <name type="common">Common lancelet</name>
    <name type="synonym">Amphioxus lanceolatum</name>
    <dbReference type="NCBI Taxonomy" id="7740"/>
    <lineage>
        <taxon>Eukaryota</taxon>
        <taxon>Metazoa</taxon>
        <taxon>Chordata</taxon>
        <taxon>Cephalochordata</taxon>
        <taxon>Leptocardii</taxon>
        <taxon>Amphioxiformes</taxon>
        <taxon>Branchiostomatidae</taxon>
        <taxon>Branchiostoma</taxon>
    </lineage>
</organism>
<feature type="domain" description="Wilm's tumour protein N-terminal" evidence="2">
    <location>
        <begin position="18"/>
        <end position="123"/>
    </location>
</feature>
<feature type="region of interest" description="Disordered" evidence="1">
    <location>
        <begin position="217"/>
        <end position="258"/>
    </location>
</feature>
<protein>
    <submittedName>
        <fullName evidence="3">Hypp2116 protein</fullName>
    </submittedName>
</protein>
<dbReference type="EMBL" id="OV696688">
    <property type="protein sequence ID" value="CAH1258960.1"/>
    <property type="molecule type" value="Genomic_DNA"/>
</dbReference>
<dbReference type="Pfam" id="PF02165">
    <property type="entry name" value="WT1"/>
    <property type="match status" value="1"/>
</dbReference>
<proteinExistence type="predicted"/>
<dbReference type="GO" id="GO:0003677">
    <property type="term" value="F:DNA binding"/>
    <property type="evidence" value="ECO:0007669"/>
    <property type="project" value="UniProtKB-KW"/>
</dbReference>
<evidence type="ECO:0000259" key="2">
    <source>
        <dbReference type="Pfam" id="PF02165"/>
    </source>
</evidence>
<keyword evidence="4" id="KW-1185">Reference proteome</keyword>
<dbReference type="AlphaFoldDB" id="A0A8J9ZRG5"/>
<reference evidence="3" key="1">
    <citation type="submission" date="2022-01" db="EMBL/GenBank/DDBJ databases">
        <authorList>
            <person name="Braso-Vives M."/>
        </authorList>
    </citation>
    <scope>NUCLEOTIDE SEQUENCE</scope>
</reference>
<dbReference type="GO" id="GO:0005634">
    <property type="term" value="C:nucleus"/>
    <property type="evidence" value="ECO:0007669"/>
    <property type="project" value="UniProtKB-SubCell"/>
</dbReference>
<dbReference type="GO" id="GO:0005737">
    <property type="term" value="C:cytoplasm"/>
    <property type="evidence" value="ECO:0007669"/>
    <property type="project" value="UniProtKB-SubCell"/>
</dbReference>
<sequence>MASDVAAYLPPRQSPQGGTAPAWPPMLDFPQLGYPNGTGSYPSFMPPGIKQEPAWAHEDDRGYTSAFSVHLSTSPRGTSLGGYGAFPAGSPSHGCSAAVSSQPAQLFSSPTYISRQMDTPSCSQGAFIAGTVPPCTGLNKPAACRDLRPGLARAAGGRVVPGRVALAPLLYGRTSSFSPLISEKTIAIVKKTRVDNRRDVWEHLRRSVRHSASIFKVTPLTPPNQDQTRVQPPRPGNNPTPASVGGRSVRSLTSFPVS</sequence>
<gene>
    <name evidence="3" type="primary">Hypp2116</name>
    <name evidence="3" type="ORF">BLAG_LOCUS16361</name>
</gene>
<dbReference type="GO" id="GO:0006355">
    <property type="term" value="P:regulation of DNA-templated transcription"/>
    <property type="evidence" value="ECO:0007669"/>
    <property type="project" value="InterPro"/>
</dbReference>
<dbReference type="InterPro" id="IPR000976">
    <property type="entry name" value="Wilms_tumour_N"/>
</dbReference>
<name>A0A8J9ZRG5_BRALA</name>
<dbReference type="Proteomes" id="UP000838412">
    <property type="component" value="Chromosome 3"/>
</dbReference>
<evidence type="ECO:0000313" key="3">
    <source>
        <dbReference type="EMBL" id="CAH1258960.1"/>
    </source>
</evidence>